<organism evidence="1 2">
    <name type="scientific">Portunus trituberculatus</name>
    <name type="common">Swimming crab</name>
    <name type="synonym">Neptunus trituberculatus</name>
    <dbReference type="NCBI Taxonomy" id="210409"/>
    <lineage>
        <taxon>Eukaryota</taxon>
        <taxon>Metazoa</taxon>
        <taxon>Ecdysozoa</taxon>
        <taxon>Arthropoda</taxon>
        <taxon>Crustacea</taxon>
        <taxon>Multicrustacea</taxon>
        <taxon>Malacostraca</taxon>
        <taxon>Eumalacostraca</taxon>
        <taxon>Eucarida</taxon>
        <taxon>Decapoda</taxon>
        <taxon>Pleocyemata</taxon>
        <taxon>Brachyura</taxon>
        <taxon>Eubrachyura</taxon>
        <taxon>Portunoidea</taxon>
        <taxon>Portunidae</taxon>
        <taxon>Portuninae</taxon>
        <taxon>Portunus</taxon>
    </lineage>
</organism>
<name>A0A5B7DWW3_PORTR</name>
<reference evidence="1 2" key="1">
    <citation type="submission" date="2019-05" db="EMBL/GenBank/DDBJ databases">
        <title>Another draft genome of Portunus trituberculatus and its Hox gene families provides insights of decapod evolution.</title>
        <authorList>
            <person name="Jeong J.-H."/>
            <person name="Song I."/>
            <person name="Kim S."/>
            <person name="Choi T."/>
            <person name="Kim D."/>
            <person name="Ryu S."/>
            <person name="Kim W."/>
        </authorList>
    </citation>
    <scope>NUCLEOTIDE SEQUENCE [LARGE SCALE GENOMIC DNA]</scope>
    <source>
        <tissue evidence="1">Muscle</tissue>
    </source>
</reference>
<comment type="caution">
    <text evidence="1">The sequence shown here is derived from an EMBL/GenBank/DDBJ whole genome shotgun (WGS) entry which is preliminary data.</text>
</comment>
<dbReference type="Proteomes" id="UP000324222">
    <property type="component" value="Unassembled WGS sequence"/>
</dbReference>
<evidence type="ECO:0000313" key="1">
    <source>
        <dbReference type="EMBL" id="MPC25928.1"/>
    </source>
</evidence>
<evidence type="ECO:0000313" key="2">
    <source>
        <dbReference type="Proteomes" id="UP000324222"/>
    </source>
</evidence>
<keyword evidence="2" id="KW-1185">Reference proteome</keyword>
<dbReference type="EMBL" id="VSRR010001530">
    <property type="protein sequence ID" value="MPC25928.1"/>
    <property type="molecule type" value="Genomic_DNA"/>
</dbReference>
<accession>A0A5B7DWW3</accession>
<gene>
    <name evidence="1" type="ORF">E2C01_019052</name>
</gene>
<proteinExistence type="predicted"/>
<protein>
    <submittedName>
        <fullName evidence="1">Uncharacterized protein</fullName>
    </submittedName>
</protein>
<dbReference type="AlphaFoldDB" id="A0A5B7DWW3"/>
<sequence>MRHLGVADRPTPSCLAVAYVLRGQQREENPDSNGRVKFKGGVECSSREVGRWGIPENECSGNETVVHEMDQLFRYNKVGVVEE</sequence>